<feature type="transmembrane region" description="Helical" evidence="1">
    <location>
        <begin position="149"/>
        <end position="169"/>
    </location>
</feature>
<gene>
    <name evidence="2" type="ORF">NIES2135_67390</name>
</gene>
<protein>
    <submittedName>
        <fullName evidence="2">Uncharacterized protein</fullName>
    </submittedName>
</protein>
<dbReference type="AlphaFoldDB" id="A0A1Z4JT13"/>
<feature type="transmembrane region" description="Helical" evidence="1">
    <location>
        <begin position="85"/>
        <end position="105"/>
    </location>
</feature>
<name>A0A1Z4JT13_LEPBY</name>
<geneLocation type="plasmid" evidence="2">
    <name>plasmid2</name>
</geneLocation>
<feature type="transmembrane region" description="Helical" evidence="1">
    <location>
        <begin position="175"/>
        <end position="196"/>
    </location>
</feature>
<dbReference type="EMBL" id="AP018205">
    <property type="protein sequence ID" value="BAY59862.1"/>
    <property type="molecule type" value="Genomic_DNA"/>
</dbReference>
<keyword evidence="1" id="KW-0812">Transmembrane</keyword>
<keyword evidence="1" id="KW-0472">Membrane</keyword>
<feature type="transmembrane region" description="Helical" evidence="1">
    <location>
        <begin position="117"/>
        <end position="137"/>
    </location>
</feature>
<reference evidence="2 3" key="1">
    <citation type="submission" date="2017-06" db="EMBL/GenBank/DDBJ databases">
        <title>Genome sequencing of cyanobaciteial culture collection at National Institute for Environmental Studies (NIES).</title>
        <authorList>
            <person name="Hirose Y."/>
            <person name="Shimura Y."/>
            <person name="Fujisawa T."/>
            <person name="Nakamura Y."/>
            <person name="Kawachi M."/>
        </authorList>
    </citation>
    <scope>NUCLEOTIDE SEQUENCE [LARGE SCALE GENOMIC DNA]</scope>
    <source>
        <strain evidence="2 3">NIES-2135</strain>
        <plasmid evidence="3">Plasmid Plasmid2 dna</plasmid>
    </source>
</reference>
<evidence type="ECO:0000313" key="2">
    <source>
        <dbReference type="EMBL" id="BAY59862.1"/>
    </source>
</evidence>
<proteinExistence type="predicted"/>
<keyword evidence="1" id="KW-1133">Transmembrane helix</keyword>
<keyword evidence="2" id="KW-0614">Plasmid</keyword>
<sequence>MLSGLIVLIHQYLIICTVGKASYFGVLTMARIVQSKSRLGLKYQFVQFFRFDKRSFIREHWDFFLPAGLGLTLFLEDRILKDSTLTAFLILFGLTFLFSLIPQLTSRMQHVAKPMQYALAGICVSGVVVVAAPLVLAQAAPTAAQCGGGLFGPLAQFFSTALGAAGGGGGDVCTLFGLIQAALVVVFVIAIGVAVYQVGQGAEFRTAFTPVALALVVVVAAGIIIRLFMGTGTTAAPTTGG</sequence>
<keyword evidence="3" id="KW-1185">Reference proteome</keyword>
<feature type="transmembrane region" description="Helical" evidence="1">
    <location>
        <begin position="12"/>
        <end position="33"/>
    </location>
</feature>
<evidence type="ECO:0000256" key="1">
    <source>
        <dbReference type="SAM" id="Phobius"/>
    </source>
</evidence>
<accession>A0A1Z4JT13</accession>
<evidence type="ECO:0000313" key="3">
    <source>
        <dbReference type="Proteomes" id="UP000217895"/>
    </source>
</evidence>
<feature type="transmembrane region" description="Helical" evidence="1">
    <location>
        <begin position="208"/>
        <end position="229"/>
    </location>
</feature>
<dbReference type="Proteomes" id="UP000217895">
    <property type="component" value="Plasmid Plasmid2 dna"/>
</dbReference>
<organism evidence="2 3">
    <name type="scientific">Leptolyngbya boryana NIES-2135</name>
    <dbReference type="NCBI Taxonomy" id="1973484"/>
    <lineage>
        <taxon>Bacteria</taxon>
        <taxon>Bacillati</taxon>
        <taxon>Cyanobacteriota</taxon>
        <taxon>Cyanophyceae</taxon>
        <taxon>Leptolyngbyales</taxon>
        <taxon>Leptolyngbyaceae</taxon>
        <taxon>Leptolyngbya group</taxon>
        <taxon>Leptolyngbya</taxon>
    </lineage>
</organism>